<reference evidence="4 5" key="1">
    <citation type="submission" date="2018-03" db="EMBL/GenBank/DDBJ databases">
        <title>Genome sequencing of Melaminivora sp.</title>
        <authorList>
            <person name="Kim S.-J."/>
            <person name="Heo J."/>
            <person name="Ahn J.-H."/>
            <person name="Kwon S.-W."/>
        </authorList>
    </citation>
    <scope>NUCLEOTIDE SEQUENCE [LARGE SCALE GENOMIC DNA]</scope>
    <source>
        <strain evidence="4 5">SC2-9</strain>
    </source>
</reference>
<feature type="coiled-coil region" evidence="1">
    <location>
        <begin position="105"/>
        <end position="139"/>
    </location>
</feature>
<feature type="region of interest" description="Disordered" evidence="2">
    <location>
        <begin position="203"/>
        <end position="229"/>
    </location>
</feature>
<dbReference type="RefSeq" id="WP_106682478.1">
    <property type="nucleotide sequence ID" value="NZ_CP027667.1"/>
</dbReference>
<feature type="region of interest" description="Disordered" evidence="2">
    <location>
        <begin position="275"/>
        <end position="339"/>
    </location>
</feature>
<evidence type="ECO:0000256" key="1">
    <source>
        <dbReference type="SAM" id="Coils"/>
    </source>
</evidence>
<evidence type="ECO:0000313" key="5">
    <source>
        <dbReference type="Proteomes" id="UP000237925"/>
    </source>
</evidence>
<sequence>MNPDSHIEAEIELLKSRFSDTRALYREVCTLLFFRHGITPTASRLYQYVRKGSMSVPAEALSQFWKELRSRARVEIDHPDLPQELRMAAGQAMAALWERATQAARDELEALRVDAQSQLRQVEQQLDGARQEGEALRNEVAAIRGDLQRAAVQSRELGDALAQERRDHAATQARSQALEQHVAQLRQEQDTSRRHFSVELEKGREAVQQATQRAQEAERRALRDMDQERTARVSVTKQLEAARSQLAQAQQTGQVQALEASAQLARLSAELETARHAASQAQRELSGQNAQLQEAHQAAARHQAEAATLRTLLHQGRPAPRPLRRNRRPPGAAGPVQKT</sequence>
<evidence type="ECO:0000256" key="2">
    <source>
        <dbReference type="SAM" id="MobiDB-lite"/>
    </source>
</evidence>
<dbReference type="Pfam" id="PF11740">
    <property type="entry name" value="KfrA_N"/>
    <property type="match status" value="1"/>
</dbReference>
<feature type="compositionally biased region" description="Polar residues" evidence="2">
    <location>
        <begin position="279"/>
        <end position="289"/>
    </location>
</feature>
<dbReference type="EMBL" id="CP027667">
    <property type="protein sequence ID" value="AVO47995.1"/>
    <property type="molecule type" value="Genomic_DNA"/>
</dbReference>
<organism evidence="4 5">
    <name type="scientific">Melaminivora suipulveris</name>
    <dbReference type="NCBI Taxonomy" id="2109913"/>
    <lineage>
        <taxon>Bacteria</taxon>
        <taxon>Pseudomonadati</taxon>
        <taxon>Pseudomonadota</taxon>
        <taxon>Betaproteobacteria</taxon>
        <taxon>Burkholderiales</taxon>
        <taxon>Comamonadaceae</taxon>
        <taxon>Melaminivora</taxon>
    </lineage>
</organism>
<proteinExistence type="predicted"/>
<name>A0A2R3Q873_9BURK</name>
<accession>A0A2R3Q873</accession>
<dbReference type="AlphaFoldDB" id="A0A2R3Q873"/>
<feature type="compositionally biased region" description="Basic and acidic residues" evidence="2">
    <location>
        <begin position="215"/>
        <end position="229"/>
    </location>
</feature>
<keyword evidence="5" id="KW-1185">Reference proteome</keyword>
<dbReference type="InterPro" id="IPR021104">
    <property type="entry name" value="KfrA_DNA-bd_N"/>
</dbReference>
<evidence type="ECO:0000259" key="3">
    <source>
        <dbReference type="Pfam" id="PF11740"/>
    </source>
</evidence>
<dbReference type="Proteomes" id="UP000237925">
    <property type="component" value="Chromosome"/>
</dbReference>
<gene>
    <name evidence="4" type="ORF">C6568_01005</name>
</gene>
<feature type="compositionally biased region" description="Low complexity" evidence="2">
    <location>
        <begin position="329"/>
        <end position="339"/>
    </location>
</feature>
<feature type="compositionally biased region" description="Low complexity" evidence="2">
    <location>
        <begin position="290"/>
        <end position="310"/>
    </location>
</feature>
<dbReference type="OrthoDB" id="9178680at2"/>
<feature type="domain" description="KfrA N-terminal DNA-binding" evidence="3">
    <location>
        <begin position="31"/>
        <end position="139"/>
    </location>
</feature>
<dbReference type="KEGG" id="mela:C6568_01005"/>
<evidence type="ECO:0000313" key="4">
    <source>
        <dbReference type="EMBL" id="AVO47995.1"/>
    </source>
</evidence>
<protein>
    <recommendedName>
        <fullName evidence="3">KfrA N-terminal DNA-binding domain-containing protein</fullName>
    </recommendedName>
</protein>
<keyword evidence="1" id="KW-0175">Coiled coil</keyword>